<evidence type="ECO:0000313" key="3">
    <source>
        <dbReference type="Proteomes" id="UP000663834"/>
    </source>
</evidence>
<dbReference type="Proteomes" id="UP000663834">
    <property type="component" value="Unassembled WGS sequence"/>
</dbReference>
<dbReference type="AlphaFoldDB" id="A0A815RZ08"/>
<gene>
    <name evidence="2" type="ORF">GIL414_LOCUS3454</name>
    <name evidence="1" type="ORF">KQP761_LOCUS13627</name>
</gene>
<dbReference type="EMBL" id="CAJOBJ010000754">
    <property type="protein sequence ID" value="CAF3842157.1"/>
    <property type="molecule type" value="Genomic_DNA"/>
</dbReference>
<name>A0A815RZ08_9BILA</name>
<evidence type="ECO:0000313" key="2">
    <source>
        <dbReference type="EMBL" id="CAF3842157.1"/>
    </source>
</evidence>
<proteinExistence type="predicted"/>
<dbReference type="EMBL" id="CAJNOW010006363">
    <property type="protein sequence ID" value="CAF1482142.1"/>
    <property type="molecule type" value="Genomic_DNA"/>
</dbReference>
<dbReference type="OrthoDB" id="10062689at2759"/>
<comment type="caution">
    <text evidence="1">The sequence shown here is derived from an EMBL/GenBank/DDBJ whole genome shotgun (WGS) entry which is preliminary data.</text>
</comment>
<reference evidence="1" key="1">
    <citation type="submission" date="2021-02" db="EMBL/GenBank/DDBJ databases">
        <authorList>
            <person name="Nowell W R."/>
        </authorList>
    </citation>
    <scope>NUCLEOTIDE SEQUENCE</scope>
</reference>
<sequence length="187" mass="20527">MTAVATQKMFDTGLFKAYSTTHFNQLGLLNRIIECNGEGELAKRIESVIDNLAHAFIKYGMHDLLGVCLVHNHFQLNDGEYVETALKSIGTDAQQVMGHYSSDGHLFAFHTKASTSSSMETAVLYMWACDKTANAYFPIQFFDGSNTKIVERLFGNNCIRNTHWNIVQNGDGSAGKAAAGCICGIDC</sequence>
<protein>
    <submittedName>
        <fullName evidence="1">Uncharacterized protein</fullName>
    </submittedName>
</protein>
<organism evidence="1 3">
    <name type="scientific">Rotaria magnacalcarata</name>
    <dbReference type="NCBI Taxonomy" id="392030"/>
    <lineage>
        <taxon>Eukaryota</taxon>
        <taxon>Metazoa</taxon>
        <taxon>Spiralia</taxon>
        <taxon>Gnathifera</taxon>
        <taxon>Rotifera</taxon>
        <taxon>Eurotatoria</taxon>
        <taxon>Bdelloidea</taxon>
        <taxon>Philodinida</taxon>
        <taxon>Philodinidae</taxon>
        <taxon>Rotaria</taxon>
    </lineage>
</organism>
<accession>A0A815RZ08</accession>
<evidence type="ECO:0000313" key="1">
    <source>
        <dbReference type="EMBL" id="CAF1482142.1"/>
    </source>
</evidence>
<dbReference type="Proteomes" id="UP000681720">
    <property type="component" value="Unassembled WGS sequence"/>
</dbReference>